<dbReference type="AlphaFoldDB" id="A0A7R9J236"/>
<name>A0A7R9J236_TIMCA</name>
<dbReference type="EMBL" id="OE180261">
    <property type="protein sequence ID" value="CAD7570933.1"/>
    <property type="molecule type" value="Genomic_DNA"/>
</dbReference>
<organism evidence="2">
    <name type="scientific">Timema californicum</name>
    <name type="common">California timema</name>
    <name type="synonym">Walking stick</name>
    <dbReference type="NCBI Taxonomy" id="61474"/>
    <lineage>
        <taxon>Eukaryota</taxon>
        <taxon>Metazoa</taxon>
        <taxon>Ecdysozoa</taxon>
        <taxon>Arthropoda</taxon>
        <taxon>Hexapoda</taxon>
        <taxon>Insecta</taxon>
        <taxon>Pterygota</taxon>
        <taxon>Neoptera</taxon>
        <taxon>Polyneoptera</taxon>
        <taxon>Phasmatodea</taxon>
        <taxon>Timematodea</taxon>
        <taxon>Timematoidea</taxon>
        <taxon>Timematidae</taxon>
        <taxon>Timema</taxon>
    </lineage>
</organism>
<reference evidence="2" key="1">
    <citation type="submission" date="2020-11" db="EMBL/GenBank/DDBJ databases">
        <authorList>
            <person name="Tran Van P."/>
        </authorList>
    </citation>
    <scope>NUCLEOTIDE SEQUENCE</scope>
</reference>
<sequence>MGVRATPKMAAKPRRGKITRNSPTTQWDRFYSGPARIDVNRKQVSGSSCSGLLLSKKIILLKVEGRSWL</sequence>
<evidence type="ECO:0000313" key="2">
    <source>
        <dbReference type="EMBL" id="CAD7570933.1"/>
    </source>
</evidence>
<accession>A0A7R9J236</accession>
<feature type="region of interest" description="Disordered" evidence="1">
    <location>
        <begin position="1"/>
        <end position="25"/>
    </location>
</feature>
<protein>
    <submittedName>
        <fullName evidence="2">(California timema) hypothetical protein</fullName>
    </submittedName>
</protein>
<proteinExistence type="predicted"/>
<evidence type="ECO:0000256" key="1">
    <source>
        <dbReference type="SAM" id="MobiDB-lite"/>
    </source>
</evidence>
<gene>
    <name evidence="2" type="ORF">TCMB3V08_LOCUS3620</name>
</gene>